<dbReference type="AlphaFoldDB" id="A0A443S3Q2"/>
<dbReference type="GO" id="GO:0030424">
    <property type="term" value="C:axon"/>
    <property type="evidence" value="ECO:0007669"/>
    <property type="project" value="TreeGrafter"/>
</dbReference>
<dbReference type="Proteomes" id="UP000288716">
    <property type="component" value="Unassembled WGS sequence"/>
</dbReference>
<dbReference type="InterPro" id="IPR003599">
    <property type="entry name" value="Ig_sub"/>
</dbReference>
<keyword evidence="6" id="KW-1185">Reference proteome</keyword>
<dbReference type="FunFam" id="2.60.40.10:FF:000097">
    <property type="entry name" value="Bent, isoform F"/>
    <property type="match status" value="3"/>
</dbReference>
<dbReference type="VEuPathDB" id="VectorBase:LDEU009883"/>
<dbReference type="EMBL" id="NCKV01009633">
    <property type="protein sequence ID" value="RWS22157.1"/>
    <property type="molecule type" value="Genomic_DNA"/>
</dbReference>
<dbReference type="OrthoDB" id="504170at2759"/>
<accession>A0A443S3Q2</accession>
<keyword evidence="2" id="KW-1015">Disulfide bond</keyword>
<dbReference type="InterPro" id="IPR050958">
    <property type="entry name" value="Cell_Adh-Cytoskel_Orgn"/>
</dbReference>
<name>A0A443S3Q2_9ACAR</name>
<dbReference type="GO" id="GO:0050808">
    <property type="term" value="P:synapse organization"/>
    <property type="evidence" value="ECO:0007669"/>
    <property type="project" value="TreeGrafter"/>
</dbReference>
<dbReference type="SUPFAM" id="SSF48726">
    <property type="entry name" value="Immunoglobulin"/>
    <property type="match status" value="4"/>
</dbReference>
<dbReference type="GO" id="GO:0005886">
    <property type="term" value="C:plasma membrane"/>
    <property type="evidence" value="ECO:0007669"/>
    <property type="project" value="TreeGrafter"/>
</dbReference>
<keyword evidence="1" id="KW-0732">Signal</keyword>
<dbReference type="Pfam" id="PF07679">
    <property type="entry name" value="I-set"/>
    <property type="match status" value="4"/>
</dbReference>
<dbReference type="GO" id="GO:0043025">
    <property type="term" value="C:neuronal cell body"/>
    <property type="evidence" value="ECO:0007669"/>
    <property type="project" value="TreeGrafter"/>
</dbReference>
<sequence length="429" mass="47607">MLRKCRVYTVDVVQSMLSLKKESANNYDAVLEIKDVAVEDAGKYKVIAKNELGESNASINLNFDSNDMSGSAKPTFTDKPVIRQTDDGKVIFECRFVADPKATVQWFHKGNLVKEDTRHKYVLNVDKHNHVAMLEVSKVAAEDGGEYKCTAKNTHGENSATLNLNIDGGKPKIPSARAPRFPKKPQIKQGDSDVLTIECICESNPAPEITWYHGDKIVKESSHFKMTKKETGKDTFTVCLLIDDPQLEDGGTYRCHASNENGESNANIALNFEGDEDEDPVPEFVTKPKIIPKDGGALIILETRVKSTTKLTTAWSKGTTAIKDSSRIKSSIVSEGSDEYTIRLEIKDTTKEDGGTYKCNIKNEYGDINGTWNLNLEQGIGEPPSFVEKPKINFEQSGKLVVMEVKVRSKTNISAVWSYEGNVVKESQR</sequence>
<dbReference type="PANTHER" id="PTHR45080">
    <property type="entry name" value="CONTACTIN 5"/>
    <property type="match status" value="1"/>
</dbReference>
<gene>
    <name evidence="5" type="ORF">B4U80_07461</name>
</gene>
<keyword evidence="3" id="KW-0393">Immunoglobulin domain</keyword>
<dbReference type="InterPro" id="IPR013098">
    <property type="entry name" value="Ig_I-set"/>
</dbReference>
<dbReference type="STRING" id="299467.A0A443S3Q2"/>
<evidence type="ECO:0000313" key="6">
    <source>
        <dbReference type="Proteomes" id="UP000288716"/>
    </source>
</evidence>
<dbReference type="PROSITE" id="PS50835">
    <property type="entry name" value="IG_LIKE"/>
    <property type="match status" value="3"/>
</dbReference>
<dbReference type="InterPro" id="IPR007110">
    <property type="entry name" value="Ig-like_dom"/>
</dbReference>
<dbReference type="InterPro" id="IPR003598">
    <property type="entry name" value="Ig_sub2"/>
</dbReference>
<comment type="caution">
    <text evidence="5">The sequence shown here is derived from an EMBL/GenBank/DDBJ whole genome shotgun (WGS) entry which is preliminary data.</text>
</comment>
<evidence type="ECO:0000256" key="2">
    <source>
        <dbReference type="ARBA" id="ARBA00023157"/>
    </source>
</evidence>
<dbReference type="InterPro" id="IPR036179">
    <property type="entry name" value="Ig-like_dom_sf"/>
</dbReference>
<dbReference type="Gene3D" id="2.60.40.10">
    <property type="entry name" value="Immunoglobulins"/>
    <property type="match status" value="4"/>
</dbReference>
<dbReference type="InterPro" id="IPR013783">
    <property type="entry name" value="Ig-like_fold"/>
</dbReference>
<organism evidence="5 6">
    <name type="scientific">Leptotrombidium deliense</name>
    <dbReference type="NCBI Taxonomy" id="299467"/>
    <lineage>
        <taxon>Eukaryota</taxon>
        <taxon>Metazoa</taxon>
        <taxon>Ecdysozoa</taxon>
        <taxon>Arthropoda</taxon>
        <taxon>Chelicerata</taxon>
        <taxon>Arachnida</taxon>
        <taxon>Acari</taxon>
        <taxon>Acariformes</taxon>
        <taxon>Trombidiformes</taxon>
        <taxon>Prostigmata</taxon>
        <taxon>Anystina</taxon>
        <taxon>Parasitengona</taxon>
        <taxon>Trombiculoidea</taxon>
        <taxon>Trombiculidae</taxon>
        <taxon>Leptotrombidium</taxon>
    </lineage>
</organism>
<evidence type="ECO:0000313" key="5">
    <source>
        <dbReference type="EMBL" id="RWS22157.1"/>
    </source>
</evidence>
<evidence type="ECO:0000256" key="3">
    <source>
        <dbReference type="ARBA" id="ARBA00023319"/>
    </source>
</evidence>
<proteinExistence type="predicted"/>
<dbReference type="PANTHER" id="PTHR45080:SF8">
    <property type="entry name" value="IG-LIKE DOMAIN-CONTAINING PROTEIN"/>
    <property type="match status" value="1"/>
</dbReference>
<feature type="non-terminal residue" evidence="5">
    <location>
        <position position="429"/>
    </location>
</feature>
<dbReference type="SMART" id="SM00409">
    <property type="entry name" value="IG"/>
    <property type="match status" value="3"/>
</dbReference>
<evidence type="ECO:0000256" key="1">
    <source>
        <dbReference type="ARBA" id="ARBA00022729"/>
    </source>
</evidence>
<evidence type="ECO:0000259" key="4">
    <source>
        <dbReference type="PROSITE" id="PS50835"/>
    </source>
</evidence>
<reference evidence="5 6" key="1">
    <citation type="journal article" date="2018" name="Gigascience">
        <title>Genomes of trombidid mites reveal novel predicted allergens and laterally-transferred genes associated with secondary metabolism.</title>
        <authorList>
            <person name="Dong X."/>
            <person name="Chaisiri K."/>
            <person name="Xia D."/>
            <person name="Armstrong S.D."/>
            <person name="Fang Y."/>
            <person name="Donnelly M.J."/>
            <person name="Kadowaki T."/>
            <person name="McGarry J.W."/>
            <person name="Darby A.C."/>
            <person name="Makepeace B.L."/>
        </authorList>
    </citation>
    <scope>NUCLEOTIDE SEQUENCE [LARGE SCALE GENOMIC DNA]</scope>
    <source>
        <strain evidence="5">UoL-UT</strain>
    </source>
</reference>
<dbReference type="SMART" id="SM00408">
    <property type="entry name" value="IGc2"/>
    <property type="match status" value="3"/>
</dbReference>
<feature type="domain" description="Ig-like" evidence="4">
    <location>
        <begin position="171"/>
        <end position="271"/>
    </location>
</feature>
<dbReference type="GO" id="GO:0007156">
    <property type="term" value="P:homophilic cell adhesion via plasma membrane adhesion molecules"/>
    <property type="evidence" value="ECO:0007669"/>
    <property type="project" value="TreeGrafter"/>
</dbReference>
<protein>
    <submittedName>
        <fullName evidence="5">Twitchin-like protein</fullName>
    </submittedName>
</protein>
<dbReference type="GO" id="GO:0008046">
    <property type="term" value="F:axon guidance receptor activity"/>
    <property type="evidence" value="ECO:0007669"/>
    <property type="project" value="TreeGrafter"/>
</dbReference>
<feature type="domain" description="Ig-like" evidence="4">
    <location>
        <begin position="74"/>
        <end position="165"/>
    </location>
</feature>
<feature type="domain" description="Ig-like" evidence="4">
    <location>
        <begin position="282"/>
        <end position="375"/>
    </location>
</feature>